<dbReference type="InterPro" id="IPR016177">
    <property type="entry name" value="DNA-bd_dom_sf"/>
</dbReference>
<keyword evidence="6" id="KW-0804">Transcription</keyword>
<evidence type="ECO:0000256" key="4">
    <source>
        <dbReference type="ARBA" id="ARBA00023125"/>
    </source>
</evidence>
<dbReference type="InterPro" id="IPR036955">
    <property type="entry name" value="AP2/ERF_dom_sf"/>
</dbReference>
<gene>
    <name evidence="9" type="ORF">IFM89_034554</name>
</gene>
<organism evidence="9 10">
    <name type="scientific">Coptis chinensis</name>
    <dbReference type="NCBI Taxonomy" id="261450"/>
    <lineage>
        <taxon>Eukaryota</taxon>
        <taxon>Viridiplantae</taxon>
        <taxon>Streptophyta</taxon>
        <taxon>Embryophyta</taxon>
        <taxon>Tracheophyta</taxon>
        <taxon>Spermatophyta</taxon>
        <taxon>Magnoliopsida</taxon>
        <taxon>Ranunculales</taxon>
        <taxon>Ranunculaceae</taxon>
        <taxon>Coptidoideae</taxon>
        <taxon>Coptis</taxon>
    </lineage>
</organism>
<keyword evidence="5" id="KW-0010">Activator</keyword>
<dbReference type="SUPFAM" id="SSF54171">
    <property type="entry name" value="DNA-binding domain"/>
    <property type="match status" value="2"/>
</dbReference>
<dbReference type="PANTHER" id="PTHR31190">
    <property type="entry name" value="DNA-BINDING DOMAIN"/>
    <property type="match status" value="1"/>
</dbReference>
<comment type="caution">
    <text evidence="9">The sequence shown here is derived from an EMBL/GenBank/DDBJ whole genome shotgun (WGS) entry which is preliminary data.</text>
</comment>
<evidence type="ECO:0000256" key="1">
    <source>
        <dbReference type="ARBA" id="ARBA00004123"/>
    </source>
</evidence>
<dbReference type="Proteomes" id="UP000631114">
    <property type="component" value="Unassembled WGS sequence"/>
</dbReference>
<evidence type="ECO:0000313" key="9">
    <source>
        <dbReference type="EMBL" id="KAF9603221.1"/>
    </source>
</evidence>
<proteinExistence type="predicted"/>
<keyword evidence="4" id="KW-0238">DNA-binding</keyword>
<dbReference type="InterPro" id="IPR044808">
    <property type="entry name" value="ERF_plant"/>
</dbReference>
<feature type="domain" description="AP2/ERF" evidence="8">
    <location>
        <begin position="107"/>
        <end position="165"/>
    </location>
</feature>
<dbReference type="InterPro" id="IPR001471">
    <property type="entry name" value="AP2/ERF_dom"/>
</dbReference>
<dbReference type="PROSITE" id="PS51032">
    <property type="entry name" value="AP2_ERF"/>
    <property type="match status" value="2"/>
</dbReference>
<dbReference type="AlphaFoldDB" id="A0A835LXN0"/>
<evidence type="ECO:0000256" key="3">
    <source>
        <dbReference type="ARBA" id="ARBA00023015"/>
    </source>
</evidence>
<dbReference type="Pfam" id="PF00847">
    <property type="entry name" value="AP2"/>
    <property type="match status" value="2"/>
</dbReference>
<evidence type="ECO:0000256" key="7">
    <source>
        <dbReference type="ARBA" id="ARBA00023242"/>
    </source>
</evidence>
<keyword evidence="7" id="KW-0539">Nucleus</keyword>
<dbReference type="GO" id="GO:0009873">
    <property type="term" value="P:ethylene-activated signaling pathway"/>
    <property type="evidence" value="ECO:0007669"/>
    <property type="project" value="UniProtKB-KW"/>
</dbReference>
<dbReference type="PRINTS" id="PR00367">
    <property type="entry name" value="ETHRSPELEMNT"/>
</dbReference>
<dbReference type="GO" id="GO:0000976">
    <property type="term" value="F:transcription cis-regulatory region binding"/>
    <property type="evidence" value="ECO:0007669"/>
    <property type="project" value="UniProtKB-ARBA"/>
</dbReference>
<evidence type="ECO:0000256" key="5">
    <source>
        <dbReference type="ARBA" id="ARBA00023159"/>
    </source>
</evidence>
<evidence type="ECO:0000259" key="8">
    <source>
        <dbReference type="PROSITE" id="PS51032"/>
    </source>
</evidence>
<name>A0A835LXN0_9MAGN</name>
<dbReference type="EMBL" id="JADFTS010000006">
    <property type="protein sequence ID" value="KAF9603221.1"/>
    <property type="molecule type" value="Genomic_DNA"/>
</dbReference>
<dbReference type="OrthoDB" id="674504at2759"/>
<dbReference type="SMART" id="SM00380">
    <property type="entry name" value="AP2"/>
    <property type="match status" value="2"/>
</dbReference>
<evidence type="ECO:0000256" key="2">
    <source>
        <dbReference type="ARBA" id="ARBA00022745"/>
    </source>
</evidence>
<keyword evidence="3" id="KW-0805">Transcription regulation</keyword>
<keyword evidence="10" id="KW-1185">Reference proteome</keyword>
<dbReference type="FunFam" id="3.30.730.10:FF:000001">
    <property type="entry name" value="Ethylene-responsive transcription factor 2"/>
    <property type="match status" value="2"/>
</dbReference>
<evidence type="ECO:0000256" key="6">
    <source>
        <dbReference type="ARBA" id="ARBA00023163"/>
    </source>
</evidence>
<dbReference type="PANTHER" id="PTHR31190:SF499">
    <property type="entry name" value="ETHYLENE-RESPONSIVE TRANSCRIPTION FACTOR ERF105"/>
    <property type="match status" value="1"/>
</dbReference>
<dbReference type="CDD" id="cd00018">
    <property type="entry name" value="AP2"/>
    <property type="match status" value="2"/>
</dbReference>
<keyword evidence="2" id="KW-0936">Ethylene signaling pathway</keyword>
<reference evidence="9 10" key="1">
    <citation type="submission" date="2020-10" db="EMBL/GenBank/DDBJ databases">
        <title>The Coptis chinensis genome and diversification of protoberbering-type alkaloids.</title>
        <authorList>
            <person name="Wang B."/>
            <person name="Shu S."/>
            <person name="Song C."/>
            <person name="Liu Y."/>
        </authorList>
    </citation>
    <scope>NUCLEOTIDE SEQUENCE [LARGE SCALE GENOMIC DNA]</scope>
    <source>
        <strain evidence="9">HL-2020</strain>
        <tissue evidence="9">Leaf</tissue>
    </source>
</reference>
<dbReference type="GO" id="GO:0006950">
    <property type="term" value="P:response to stress"/>
    <property type="evidence" value="ECO:0007669"/>
    <property type="project" value="UniProtKB-ARBA"/>
</dbReference>
<comment type="subcellular location">
    <subcellularLocation>
        <location evidence="1">Nucleus</location>
    </subcellularLocation>
</comment>
<dbReference type="Gene3D" id="3.30.730.10">
    <property type="entry name" value="AP2/ERF domain"/>
    <property type="match status" value="2"/>
</dbReference>
<dbReference type="GO" id="GO:0003700">
    <property type="term" value="F:DNA-binding transcription factor activity"/>
    <property type="evidence" value="ECO:0007669"/>
    <property type="project" value="InterPro"/>
</dbReference>
<feature type="domain" description="AP2/ERF" evidence="8">
    <location>
        <begin position="344"/>
        <end position="402"/>
    </location>
</feature>
<dbReference type="GO" id="GO:0005634">
    <property type="term" value="C:nucleus"/>
    <property type="evidence" value="ECO:0007669"/>
    <property type="project" value="UniProtKB-SubCell"/>
</dbReference>
<evidence type="ECO:0000313" key="10">
    <source>
        <dbReference type="Proteomes" id="UP000631114"/>
    </source>
</evidence>
<accession>A0A835LXN0</accession>
<protein>
    <recommendedName>
        <fullName evidence="8">AP2/ERF domain-containing protein</fullName>
    </recommendedName>
</protein>
<sequence length="491" mass="55626">MATPDELSALIQIRQHLLGDFANLENFLTTTTTTTTDLEQLKSEMYYASPSSSFDSTISELYNEIPSDDFQSSSPSSSESFIFDNCEEQIESSVSEQKSSNVEENRHYRGVRRRPWGKYAAEIQDSNRQGSRLWLGTFETAIEAAKAYDCAAFNMRGSKAILNFPHEIENQQPSDNSVCRKRRRRENFDAEEEKAVKQNRVAKKSIETTVSLSTTSGWTDIWESLDYNSNFDFDVPLLSPLSSVGLEPWISMATQAEVSALELIRQHLLGDFISLGNCFLTTDLSFNSDVEQKQTEMYYTSSPSNSFDSTTITTESLNITSYNNCEEELIEQSASEQKFEEKKHYRGVRRRPWGKYAAEIRDANRQGSRIWLGTFETAIDAARAYDRAAFNMRGSKAILNFPLEIGNQESNAPIESSVTRKRKQTEVVHSEEEKVVKMKKMNSVAESETTVRSLTPSGWTDFWEGLNLDSTFDIPLLSPLASMGHSRLMVN</sequence>